<gene>
    <name evidence="2" type="ORF">CAEBREN_20877</name>
</gene>
<feature type="region of interest" description="Disordered" evidence="1">
    <location>
        <begin position="236"/>
        <end position="260"/>
    </location>
</feature>
<evidence type="ECO:0000313" key="2">
    <source>
        <dbReference type="EMBL" id="EGT57860.1"/>
    </source>
</evidence>
<dbReference type="Proteomes" id="UP000008068">
    <property type="component" value="Unassembled WGS sequence"/>
</dbReference>
<dbReference type="HOGENOM" id="CLU_1035243_0_0_1"/>
<accession>G0MH71</accession>
<dbReference type="EMBL" id="GL379794">
    <property type="protein sequence ID" value="EGT57860.1"/>
    <property type="molecule type" value="Genomic_DNA"/>
</dbReference>
<proteinExistence type="predicted"/>
<dbReference type="InParanoid" id="G0MH71"/>
<evidence type="ECO:0000256" key="1">
    <source>
        <dbReference type="SAM" id="MobiDB-lite"/>
    </source>
</evidence>
<sequence>METVLGRLILICIDTDGHDEDLIPIFRNAHVVGVQPLNIICLKAKLKEALRIDEIRETAIRFLEEEALSLTQLHFLDGNPEIFRKAVSRYIPDNDAFPFVNVDQSSCQIEMENIPRLQLGTKFEGAIALFKIAFERGFIRIRFIFTDTPSTMTDADFLKDFYEGINEALKSAGKTEDYFNRTQLRGEKLRVVFWRRQEPAPAAEENQHLIHGLLRHVPFLHDQGGIRFLNFHRVQLQQQPPPPPPPQPQPEREQRQTRRRGLFSCFRFR</sequence>
<protein>
    <submittedName>
        <fullName evidence="2">Uncharacterized protein</fullName>
    </submittedName>
</protein>
<evidence type="ECO:0000313" key="3">
    <source>
        <dbReference type="Proteomes" id="UP000008068"/>
    </source>
</evidence>
<dbReference type="AlphaFoldDB" id="G0MH71"/>
<keyword evidence="3" id="KW-1185">Reference proteome</keyword>
<reference evidence="3" key="1">
    <citation type="submission" date="2011-07" db="EMBL/GenBank/DDBJ databases">
        <authorList>
            <consortium name="Caenorhabditis brenneri Sequencing and Analysis Consortium"/>
            <person name="Wilson R.K."/>
        </authorList>
    </citation>
    <scope>NUCLEOTIDE SEQUENCE [LARGE SCALE GENOMIC DNA]</scope>
    <source>
        <strain evidence="3">PB2801</strain>
    </source>
</reference>
<feature type="compositionally biased region" description="Pro residues" evidence="1">
    <location>
        <begin position="239"/>
        <end position="249"/>
    </location>
</feature>
<name>G0MH71_CAEBE</name>
<organism evidence="3">
    <name type="scientific">Caenorhabditis brenneri</name>
    <name type="common">Nematode worm</name>
    <dbReference type="NCBI Taxonomy" id="135651"/>
    <lineage>
        <taxon>Eukaryota</taxon>
        <taxon>Metazoa</taxon>
        <taxon>Ecdysozoa</taxon>
        <taxon>Nematoda</taxon>
        <taxon>Chromadorea</taxon>
        <taxon>Rhabditida</taxon>
        <taxon>Rhabditina</taxon>
        <taxon>Rhabditomorpha</taxon>
        <taxon>Rhabditoidea</taxon>
        <taxon>Rhabditidae</taxon>
        <taxon>Peloderinae</taxon>
        <taxon>Caenorhabditis</taxon>
    </lineage>
</organism>